<dbReference type="Gene3D" id="3.30.360.10">
    <property type="entry name" value="Dihydrodipicolinate Reductase, domain 2"/>
    <property type="match status" value="1"/>
</dbReference>
<dbReference type="Pfam" id="PF01408">
    <property type="entry name" value="GFO_IDH_MocA"/>
    <property type="match status" value="1"/>
</dbReference>
<comment type="similarity">
    <text evidence="1">Belongs to the Gfo/Idh/MocA family.</text>
</comment>
<dbReference type="InterPro" id="IPR036291">
    <property type="entry name" value="NAD(P)-bd_dom_sf"/>
</dbReference>
<dbReference type="GeneID" id="54417980"/>
<reference evidence="6" key="3">
    <citation type="submission" date="2025-04" db="UniProtKB">
        <authorList>
            <consortium name="RefSeq"/>
        </authorList>
    </citation>
    <scope>IDENTIFICATION</scope>
    <source>
        <strain evidence="6">CBS 781.70</strain>
    </source>
</reference>
<dbReference type="RefSeq" id="XP_033536556.1">
    <property type="nucleotide sequence ID" value="XM_033677410.1"/>
</dbReference>
<dbReference type="EMBL" id="ML975152">
    <property type="protein sequence ID" value="KAF1814925.1"/>
    <property type="molecule type" value="Genomic_DNA"/>
</dbReference>
<dbReference type="Proteomes" id="UP000504638">
    <property type="component" value="Unplaced"/>
</dbReference>
<evidence type="ECO:0000313" key="5">
    <source>
        <dbReference type="Proteomes" id="UP000504638"/>
    </source>
</evidence>
<gene>
    <name evidence="4 6" type="ORF">P152DRAFT_431035</name>
</gene>
<keyword evidence="5" id="KW-1185">Reference proteome</keyword>
<evidence type="ECO:0000313" key="6">
    <source>
        <dbReference type="RefSeq" id="XP_033536556.1"/>
    </source>
</evidence>
<evidence type="ECO:0000259" key="3">
    <source>
        <dbReference type="Pfam" id="PF22725"/>
    </source>
</evidence>
<feature type="domain" description="GFO/IDH/MocA-like oxidoreductase" evidence="3">
    <location>
        <begin position="149"/>
        <end position="264"/>
    </location>
</feature>
<dbReference type="SUPFAM" id="SSF55347">
    <property type="entry name" value="Glyceraldehyde-3-phosphate dehydrogenase-like, C-terminal domain"/>
    <property type="match status" value="1"/>
</dbReference>
<evidence type="ECO:0000256" key="1">
    <source>
        <dbReference type="ARBA" id="ARBA00010928"/>
    </source>
</evidence>
<dbReference type="Pfam" id="PF22725">
    <property type="entry name" value="GFO_IDH_MocA_C3"/>
    <property type="match status" value="1"/>
</dbReference>
<name>A0A6G1GA25_9PEZI</name>
<evidence type="ECO:0000313" key="4">
    <source>
        <dbReference type="EMBL" id="KAF1814925.1"/>
    </source>
</evidence>
<dbReference type="GO" id="GO:0005737">
    <property type="term" value="C:cytoplasm"/>
    <property type="evidence" value="ECO:0007669"/>
    <property type="project" value="TreeGrafter"/>
</dbReference>
<evidence type="ECO:0000259" key="2">
    <source>
        <dbReference type="Pfam" id="PF01408"/>
    </source>
</evidence>
<dbReference type="Gene3D" id="3.40.50.720">
    <property type="entry name" value="NAD(P)-binding Rossmann-like Domain"/>
    <property type="match status" value="1"/>
</dbReference>
<feature type="domain" description="Gfo/Idh/MocA-like oxidoreductase N-terminal" evidence="2">
    <location>
        <begin position="3"/>
        <end position="114"/>
    </location>
</feature>
<reference evidence="6" key="2">
    <citation type="submission" date="2020-04" db="EMBL/GenBank/DDBJ databases">
        <authorList>
            <consortium name="NCBI Genome Project"/>
        </authorList>
    </citation>
    <scope>NUCLEOTIDE SEQUENCE</scope>
    <source>
        <strain evidence="6">CBS 781.70</strain>
    </source>
</reference>
<proteinExistence type="inferred from homology"/>
<dbReference type="GO" id="GO:0006740">
    <property type="term" value="P:NADPH regeneration"/>
    <property type="evidence" value="ECO:0007669"/>
    <property type="project" value="TreeGrafter"/>
</dbReference>
<accession>A0A6G1GA25</accession>
<dbReference type="OrthoDB" id="64915at2759"/>
<reference evidence="4 6" key="1">
    <citation type="submission" date="2020-01" db="EMBL/GenBank/DDBJ databases">
        <authorList>
            <consortium name="DOE Joint Genome Institute"/>
            <person name="Haridas S."/>
            <person name="Albert R."/>
            <person name="Binder M."/>
            <person name="Bloem J."/>
            <person name="Labutti K."/>
            <person name="Salamov A."/>
            <person name="Andreopoulos B."/>
            <person name="Baker S.E."/>
            <person name="Barry K."/>
            <person name="Bills G."/>
            <person name="Bluhm B.H."/>
            <person name="Cannon C."/>
            <person name="Castanera R."/>
            <person name="Culley D.E."/>
            <person name="Daum C."/>
            <person name="Ezra D."/>
            <person name="Gonzalez J.B."/>
            <person name="Henrissat B."/>
            <person name="Kuo A."/>
            <person name="Liang C."/>
            <person name="Lipzen A."/>
            <person name="Lutzoni F."/>
            <person name="Magnuson J."/>
            <person name="Mondo S."/>
            <person name="Nolan M."/>
            <person name="Ohm R."/>
            <person name="Pangilinan J."/>
            <person name="Park H.-J."/>
            <person name="Ramirez L."/>
            <person name="Alfaro M."/>
            <person name="Sun H."/>
            <person name="Tritt A."/>
            <person name="Yoshinaga Y."/>
            <person name="Zwiers L.-H."/>
            <person name="Turgeon B.G."/>
            <person name="Goodwin S.B."/>
            <person name="Spatafora J.W."/>
            <person name="Crous P.W."/>
            <person name="Grigoriev I.V."/>
        </authorList>
    </citation>
    <scope>NUCLEOTIDE SEQUENCE</scope>
    <source>
        <strain evidence="4 6">CBS 781.70</strain>
    </source>
</reference>
<dbReference type="GO" id="GO:0016491">
    <property type="term" value="F:oxidoreductase activity"/>
    <property type="evidence" value="ECO:0007669"/>
    <property type="project" value="TreeGrafter"/>
</dbReference>
<dbReference type="InterPro" id="IPR000683">
    <property type="entry name" value="Gfo/Idh/MocA-like_OxRdtase_N"/>
</dbReference>
<dbReference type="SUPFAM" id="SSF51735">
    <property type="entry name" value="NAD(P)-binding Rossmann-fold domains"/>
    <property type="match status" value="1"/>
</dbReference>
<dbReference type="PANTHER" id="PTHR42840">
    <property type="entry name" value="NAD(P)-BINDING ROSSMANN-FOLD SUPERFAMILY PROTEIN-RELATED"/>
    <property type="match status" value="1"/>
</dbReference>
<dbReference type="AlphaFoldDB" id="A0A6G1GA25"/>
<organism evidence="4">
    <name type="scientific">Eremomyces bilateralis CBS 781.70</name>
    <dbReference type="NCBI Taxonomy" id="1392243"/>
    <lineage>
        <taxon>Eukaryota</taxon>
        <taxon>Fungi</taxon>
        <taxon>Dikarya</taxon>
        <taxon>Ascomycota</taxon>
        <taxon>Pezizomycotina</taxon>
        <taxon>Dothideomycetes</taxon>
        <taxon>Dothideomycetes incertae sedis</taxon>
        <taxon>Eremomycetales</taxon>
        <taxon>Eremomycetaceae</taxon>
        <taxon>Eremomyces</taxon>
    </lineage>
</organism>
<sequence length="341" mass="36824">MIGLAIVGSGIFAKEQHLPAVQAANAYSLKATYSRSHKSASDLAEAAGGVDVYSDETDGKGYDALLQRDDIQAVIIALPIPNQPPYIKKALAAGKHVLAEKPISENIATAKELLGWYHANIDPSKVFFGIAENFRYQPSFVYGAEQVPKLGRVTGFRTRVSAMVPTDGKYYKTAWRKTPTYMGGFLLDGGVHFIAGTRLLLQPDNKIARVSSFSSQLQEHLAPLDTLDATVRCASGVTGTIAISFGTTFKGREYAIACENGTVEVGFDKVTVDRDGEVEVREFPGQGTGVKEEVLAFAKGIERGSLDDEQRPEEALRDLEVLEALLKSGEQDGVPIDLGLQ</sequence>
<dbReference type="InterPro" id="IPR055170">
    <property type="entry name" value="GFO_IDH_MocA-like_dom"/>
</dbReference>
<dbReference type="GO" id="GO:0000166">
    <property type="term" value="F:nucleotide binding"/>
    <property type="evidence" value="ECO:0007669"/>
    <property type="project" value="InterPro"/>
</dbReference>
<protein>
    <submittedName>
        <fullName evidence="4 6">NAD(P)-binding protein</fullName>
    </submittedName>
</protein>
<dbReference type="PANTHER" id="PTHR42840:SF5">
    <property type="entry name" value="NAD(P)-BINDING ROSSMANN-FOLD SUPERFAMILY PROTEIN"/>
    <property type="match status" value="1"/>
</dbReference>